<dbReference type="PROSITE" id="PS50932">
    <property type="entry name" value="HTH_LACI_2"/>
    <property type="match status" value="1"/>
</dbReference>
<dbReference type="Proteomes" id="UP000269438">
    <property type="component" value="Unassembled WGS sequence"/>
</dbReference>
<dbReference type="Pfam" id="PF13377">
    <property type="entry name" value="Peripla_BP_3"/>
    <property type="match status" value="1"/>
</dbReference>
<dbReference type="InterPro" id="IPR046335">
    <property type="entry name" value="LacI/GalR-like_sensor"/>
</dbReference>
<keyword evidence="1" id="KW-0805">Transcription regulation</keyword>
<dbReference type="Pfam" id="PF00356">
    <property type="entry name" value="LacI"/>
    <property type="match status" value="1"/>
</dbReference>
<evidence type="ECO:0000256" key="2">
    <source>
        <dbReference type="ARBA" id="ARBA00023125"/>
    </source>
</evidence>
<organism evidence="5 6">
    <name type="scientific">Mycetocola lacteus</name>
    <dbReference type="NCBI Taxonomy" id="76637"/>
    <lineage>
        <taxon>Bacteria</taxon>
        <taxon>Bacillati</taxon>
        <taxon>Actinomycetota</taxon>
        <taxon>Actinomycetes</taxon>
        <taxon>Micrococcales</taxon>
        <taxon>Microbacteriaceae</taxon>
        <taxon>Mycetocola</taxon>
    </lineage>
</organism>
<dbReference type="PROSITE" id="PS00356">
    <property type="entry name" value="HTH_LACI_1"/>
    <property type="match status" value="1"/>
</dbReference>
<dbReference type="PANTHER" id="PTHR30146">
    <property type="entry name" value="LACI-RELATED TRANSCRIPTIONAL REPRESSOR"/>
    <property type="match status" value="1"/>
</dbReference>
<protein>
    <submittedName>
        <fullName evidence="5">LacI family transcriptional regulator</fullName>
    </submittedName>
</protein>
<feature type="domain" description="HTH lacI-type" evidence="4">
    <location>
        <begin position="2"/>
        <end position="56"/>
    </location>
</feature>
<gene>
    <name evidence="5" type="ORF">D9V34_13905</name>
</gene>
<keyword evidence="2" id="KW-0238">DNA-binding</keyword>
<dbReference type="SUPFAM" id="SSF53822">
    <property type="entry name" value="Periplasmic binding protein-like I"/>
    <property type="match status" value="1"/>
</dbReference>
<evidence type="ECO:0000256" key="3">
    <source>
        <dbReference type="ARBA" id="ARBA00023163"/>
    </source>
</evidence>
<dbReference type="SMART" id="SM00354">
    <property type="entry name" value="HTH_LACI"/>
    <property type="match status" value="1"/>
</dbReference>
<dbReference type="Gene3D" id="3.40.50.2300">
    <property type="match status" value="2"/>
</dbReference>
<dbReference type="AlphaFoldDB" id="A0A3L7AL52"/>
<proteinExistence type="predicted"/>
<evidence type="ECO:0000256" key="1">
    <source>
        <dbReference type="ARBA" id="ARBA00023015"/>
    </source>
</evidence>
<accession>A0A3L7AL52</accession>
<name>A0A3L7AL52_9MICO</name>
<dbReference type="EMBL" id="RCUY01000012">
    <property type="protein sequence ID" value="RLP80288.1"/>
    <property type="molecule type" value="Genomic_DNA"/>
</dbReference>
<reference evidence="5 6" key="1">
    <citation type="submission" date="2018-10" db="EMBL/GenBank/DDBJ databases">
        <authorList>
            <person name="Li J."/>
        </authorList>
    </citation>
    <scope>NUCLEOTIDE SEQUENCE [LARGE SCALE GENOMIC DNA]</scope>
    <source>
        <strain evidence="5 6">JCM 11654</strain>
    </source>
</reference>
<dbReference type="Gene3D" id="1.10.260.40">
    <property type="entry name" value="lambda repressor-like DNA-binding domains"/>
    <property type="match status" value="1"/>
</dbReference>
<dbReference type="PANTHER" id="PTHR30146:SF109">
    <property type="entry name" value="HTH-TYPE TRANSCRIPTIONAL REGULATOR GALS"/>
    <property type="match status" value="1"/>
</dbReference>
<dbReference type="InterPro" id="IPR010982">
    <property type="entry name" value="Lambda_DNA-bd_dom_sf"/>
</dbReference>
<keyword evidence="3" id="KW-0804">Transcription</keyword>
<dbReference type="OrthoDB" id="252678at2"/>
<comment type="caution">
    <text evidence="5">The sequence shown here is derived from an EMBL/GenBank/DDBJ whole genome shotgun (WGS) entry which is preliminary data.</text>
</comment>
<dbReference type="RefSeq" id="WP_121689100.1">
    <property type="nucleotide sequence ID" value="NZ_RCUY01000012.1"/>
</dbReference>
<evidence type="ECO:0000259" key="4">
    <source>
        <dbReference type="PROSITE" id="PS50932"/>
    </source>
</evidence>
<dbReference type="SUPFAM" id="SSF47413">
    <property type="entry name" value="lambda repressor-like DNA-binding domains"/>
    <property type="match status" value="1"/>
</dbReference>
<dbReference type="GO" id="GO:0003700">
    <property type="term" value="F:DNA-binding transcription factor activity"/>
    <property type="evidence" value="ECO:0007669"/>
    <property type="project" value="TreeGrafter"/>
</dbReference>
<keyword evidence="6" id="KW-1185">Reference proteome</keyword>
<dbReference type="InterPro" id="IPR000843">
    <property type="entry name" value="HTH_LacI"/>
</dbReference>
<dbReference type="CDD" id="cd01392">
    <property type="entry name" value="HTH_LacI"/>
    <property type="match status" value="1"/>
</dbReference>
<dbReference type="InterPro" id="IPR028082">
    <property type="entry name" value="Peripla_BP_I"/>
</dbReference>
<evidence type="ECO:0000313" key="6">
    <source>
        <dbReference type="Proteomes" id="UP000269438"/>
    </source>
</evidence>
<dbReference type="GO" id="GO:0000976">
    <property type="term" value="F:transcription cis-regulatory region binding"/>
    <property type="evidence" value="ECO:0007669"/>
    <property type="project" value="TreeGrafter"/>
</dbReference>
<evidence type="ECO:0000313" key="5">
    <source>
        <dbReference type="EMBL" id="RLP80288.1"/>
    </source>
</evidence>
<sequence>MATMRDVAKLAGVSLATVSFAINNTKPVAPATLERVREAMDTLDYRPNAIARALASKRTRIIALLFPMEDHSLSGTALKFFTAAAEAASELGYNLILWPGDNGAEHIDRVVSNGLIDGVILMEVHLHDERVVRLRELGVPFTLIGRTRELSGISYVDVNFEGAVIDALARFEALGHRSIGIVFDDDGDPGTSDYGPVARTRDTYLERMRAIGATPGIFSCAESSSAGRALVPRILAEMPDVTALLLINEHASPGIVSALAAHGRPVPEAVSVLVVGASVDIVSAADPELTVYESPSRELGRRGVRDLIQRLENPDLEPAAALVDCRYVDVNSIAPAEQRA</sequence>